<dbReference type="AlphaFoldDB" id="A0A1Y6CMM0"/>
<sequence length="139" mass="15742">MRKSDFESIVKSQPGLTAKGFMSPLSPDYGRARQDFMNSAHYLQHTIDAMSVLVRFKPTVLMTKWQKENCTPLNLRGLIEWHCGRTVSIGAIIVAALALGFRVEYSPQGEACFNIFARQLEGELRDFRVRELIKQAVGH</sequence>
<keyword evidence="2" id="KW-1185">Reference proteome</keyword>
<dbReference type="Proteomes" id="UP000192907">
    <property type="component" value="Unassembled WGS sequence"/>
</dbReference>
<protein>
    <submittedName>
        <fullName evidence="1">Uncharacterized protein</fullName>
    </submittedName>
</protein>
<accession>A0A1Y6CMM0</accession>
<reference evidence="2" key="1">
    <citation type="submission" date="2017-04" db="EMBL/GenBank/DDBJ databases">
        <authorList>
            <person name="Varghese N."/>
            <person name="Submissions S."/>
        </authorList>
    </citation>
    <scope>NUCLEOTIDE SEQUENCE [LARGE SCALE GENOMIC DNA]</scope>
    <source>
        <strain evidence="2">RKEM611</strain>
    </source>
</reference>
<name>A0A1Y6CMM0_9BACT</name>
<dbReference type="OrthoDB" id="9977084at2"/>
<evidence type="ECO:0000313" key="2">
    <source>
        <dbReference type="Proteomes" id="UP000192907"/>
    </source>
</evidence>
<organism evidence="1 2">
    <name type="scientific">Pseudobacteriovorax antillogorgiicola</name>
    <dbReference type="NCBI Taxonomy" id="1513793"/>
    <lineage>
        <taxon>Bacteria</taxon>
        <taxon>Pseudomonadati</taxon>
        <taxon>Bdellovibrionota</taxon>
        <taxon>Oligoflexia</taxon>
        <taxon>Oligoflexales</taxon>
        <taxon>Pseudobacteriovoracaceae</taxon>
        <taxon>Pseudobacteriovorax</taxon>
    </lineage>
</organism>
<dbReference type="RefSeq" id="WP_132325280.1">
    <property type="nucleotide sequence ID" value="NZ_FWZT01000032.1"/>
</dbReference>
<proteinExistence type="predicted"/>
<dbReference type="EMBL" id="FWZT01000032">
    <property type="protein sequence ID" value="SMF78053.1"/>
    <property type="molecule type" value="Genomic_DNA"/>
</dbReference>
<gene>
    <name evidence="1" type="ORF">SAMN06296036_13218</name>
</gene>
<evidence type="ECO:0000313" key="1">
    <source>
        <dbReference type="EMBL" id="SMF78053.1"/>
    </source>
</evidence>